<protein>
    <submittedName>
        <fullName evidence="2">Uncharacterized protein</fullName>
    </submittedName>
</protein>
<dbReference type="EMBL" id="JAUIRO010000005">
    <property type="protein sequence ID" value="KAK0713497.1"/>
    <property type="molecule type" value="Genomic_DNA"/>
</dbReference>
<dbReference type="RefSeq" id="XP_060294820.1">
    <property type="nucleotide sequence ID" value="XM_060445707.1"/>
</dbReference>
<sequence>MAIAAFSAQDASQHLQASVTAMVMSLLGAPEATSATLRTKQPSSTSTTPTTSTTLATGTTSSSSKILSTSTPSSTRTSLITEYLHRTMEHHHQQNIDPQRAIEHQSSNLTADPNPFDYKIAFARFPVDGCTQ</sequence>
<evidence type="ECO:0000256" key="1">
    <source>
        <dbReference type="SAM" id="MobiDB-lite"/>
    </source>
</evidence>
<dbReference type="GeneID" id="85328977"/>
<accession>A0AA40DU56</accession>
<dbReference type="Proteomes" id="UP001172101">
    <property type="component" value="Unassembled WGS sequence"/>
</dbReference>
<name>A0AA40DU56_9PEZI</name>
<gene>
    <name evidence="2" type="ORF">B0T26DRAFT_753596</name>
</gene>
<evidence type="ECO:0000313" key="3">
    <source>
        <dbReference type="Proteomes" id="UP001172101"/>
    </source>
</evidence>
<dbReference type="AlphaFoldDB" id="A0AA40DU56"/>
<organism evidence="2 3">
    <name type="scientific">Lasiosphaeria miniovina</name>
    <dbReference type="NCBI Taxonomy" id="1954250"/>
    <lineage>
        <taxon>Eukaryota</taxon>
        <taxon>Fungi</taxon>
        <taxon>Dikarya</taxon>
        <taxon>Ascomycota</taxon>
        <taxon>Pezizomycotina</taxon>
        <taxon>Sordariomycetes</taxon>
        <taxon>Sordariomycetidae</taxon>
        <taxon>Sordariales</taxon>
        <taxon>Lasiosphaeriaceae</taxon>
        <taxon>Lasiosphaeria</taxon>
    </lineage>
</organism>
<proteinExistence type="predicted"/>
<feature type="region of interest" description="Disordered" evidence="1">
    <location>
        <begin position="33"/>
        <end position="77"/>
    </location>
</feature>
<keyword evidence="3" id="KW-1185">Reference proteome</keyword>
<reference evidence="2" key="1">
    <citation type="submission" date="2023-06" db="EMBL/GenBank/DDBJ databases">
        <title>Genome-scale phylogeny and comparative genomics of the fungal order Sordariales.</title>
        <authorList>
            <consortium name="Lawrence Berkeley National Laboratory"/>
            <person name="Hensen N."/>
            <person name="Bonometti L."/>
            <person name="Westerberg I."/>
            <person name="Brannstrom I.O."/>
            <person name="Guillou S."/>
            <person name="Cros-Aarteil S."/>
            <person name="Calhoun S."/>
            <person name="Haridas S."/>
            <person name="Kuo A."/>
            <person name="Mondo S."/>
            <person name="Pangilinan J."/>
            <person name="Riley R."/>
            <person name="LaButti K."/>
            <person name="Andreopoulos B."/>
            <person name="Lipzen A."/>
            <person name="Chen C."/>
            <person name="Yanf M."/>
            <person name="Daum C."/>
            <person name="Ng V."/>
            <person name="Clum A."/>
            <person name="Steindorff A."/>
            <person name="Ohm R."/>
            <person name="Martin F."/>
            <person name="Silar P."/>
            <person name="Natvig D."/>
            <person name="Lalanne C."/>
            <person name="Gautier V."/>
            <person name="Ament-velasquez S.L."/>
            <person name="Kruys A."/>
            <person name="Hutchinson M.I."/>
            <person name="Powell A.J."/>
            <person name="Barry K."/>
            <person name="Miller A.N."/>
            <person name="Grigoriev I.V."/>
            <person name="Debuchy R."/>
            <person name="Gladieux P."/>
            <person name="Thoren M.H."/>
            <person name="Johannesson H."/>
        </authorList>
    </citation>
    <scope>NUCLEOTIDE SEQUENCE</scope>
    <source>
        <strain evidence="2">SMH2392-1A</strain>
    </source>
</reference>
<feature type="compositionally biased region" description="Low complexity" evidence="1">
    <location>
        <begin position="43"/>
        <end position="77"/>
    </location>
</feature>
<evidence type="ECO:0000313" key="2">
    <source>
        <dbReference type="EMBL" id="KAK0713497.1"/>
    </source>
</evidence>
<comment type="caution">
    <text evidence="2">The sequence shown here is derived from an EMBL/GenBank/DDBJ whole genome shotgun (WGS) entry which is preliminary data.</text>
</comment>
<feature type="compositionally biased region" description="Polar residues" evidence="1">
    <location>
        <begin position="33"/>
        <end position="42"/>
    </location>
</feature>